<keyword evidence="4" id="KW-1185">Reference proteome</keyword>
<keyword evidence="1" id="KW-1133">Transmembrane helix</keyword>
<feature type="transmembrane region" description="Helical" evidence="1">
    <location>
        <begin position="252"/>
        <end position="270"/>
    </location>
</feature>
<reference evidence="3 4" key="1">
    <citation type="submission" date="2015-03" db="EMBL/GenBank/DDBJ databases">
        <title>Genome sequence of Kiloniella sp. P1-1, isolated from the gut microflora of Pacific white shrimp, Penaeus vannamei.</title>
        <authorList>
            <person name="Shao Z."/>
            <person name="Wang L."/>
            <person name="Li X."/>
        </authorList>
    </citation>
    <scope>NUCLEOTIDE SEQUENCE [LARGE SCALE GENOMIC DNA]</scope>
    <source>
        <strain evidence="3 4">P1-1</strain>
    </source>
</reference>
<dbReference type="GO" id="GO:0016020">
    <property type="term" value="C:membrane"/>
    <property type="evidence" value="ECO:0007669"/>
    <property type="project" value="InterPro"/>
</dbReference>
<dbReference type="STRING" id="1549748.WH95_02840"/>
<dbReference type="AlphaFoldDB" id="A0A0M2RFE5"/>
<feature type="domain" description="EamA" evidence="2">
    <location>
        <begin position="158"/>
        <end position="295"/>
    </location>
</feature>
<name>A0A0M2RFE5_9PROT</name>
<dbReference type="Pfam" id="PF00892">
    <property type="entry name" value="EamA"/>
    <property type="match status" value="2"/>
</dbReference>
<feature type="transmembrane region" description="Helical" evidence="1">
    <location>
        <begin position="119"/>
        <end position="139"/>
    </location>
</feature>
<feature type="transmembrane region" description="Helical" evidence="1">
    <location>
        <begin position="96"/>
        <end position="113"/>
    </location>
</feature>
<dbReference type="PANTHER" id="PTHR22911">
    <property type="entry name" value="ACYL-MALONYL CONDENSING ENZYME-RELATED"/>
    <property type="match status" value="1"/>
</dbReference>
<dbReference type="InterPro" id="IPR000620">
    <property type="entry name" value="EamA_dom"/>
</dbReference>
<feature type="transmembrane region" description="Helical" evidence="1">
    <location>
        <begin position="187"/>
        <end position="210"/>
    </location>
</feature>
<dbReference type="OrthoDB" id="7841315at2"/>
<keyword evidence="1" id="KW-0812">Transmembrane</keyword>
<gene>
    <name evidence="3" type="ORF">WH95_02840</name>
</gene>
<proteinExistence type="predicted"/>
<sequence length="297" mass="31447">MFLVEIAALSAATCWAIGSIVSVMPVERLGTIGFNRVRMIIVFAMLGSYVTVFGGWETIQKDQIAEIMLSGFIGILLGDTALFATMNRLGPRRTAILFSTNAPMSTLLGWIFLDEALPPMALFGTILVIGGVILAIVYGKRRDQLHKWEAVKGPLIVGVGIGLIAALGQSVGSLIAKPVMASGADPFAVSAMRVGITAIGLIILCSAPVQAFKLKTKLDSQIITHIVVSGFLGMFVGMTLILYALARGDVGIVATLSATTPVIMLPLMWFRTKERPAIGAWIGAMIVVLGTGLIFLG</sequence>
<dbReference type="EMBL" id="LANI01000002">
    <property type="protein sequence ID" value="KKJ78268.1"/>
    <property type="molecule type" value="Genomic_DNA"/>
</dbReference>
<dbReference type="InterPro" id="IPR037185">
    <property type="entry name" value="EmrE-like"/>
</dbReference>
<accession>A0A0M2RFE5</accession>
<dbReference type="PATRIC" id="fig|1549748.8.peg.1161"/>
<organism evidence="3 4">
    <name type="scientific">Kiloniella litopenaei</name>
    <dbReference type="NCBI Taxonomy" id="1549748"/>
    <lineage>
        <taxon>Bacteria</taxon>
        <taxon>Pseudomonadati</taxon>
        <taxon>Pseudomonadota</taxon>
        <taxon>Alphaproteobacteria</taxon>
        <taxon>Rhodospirillales</taxon>
        <taxon>Kiloniellaceae</taxon>
        <taxon>Kiloniella</taxon>
    </lineage>
</organism>
<dbReference type="PANTHER" id="PTHR22911:SF137">
    <property type="entry name" value="SOLUTE CARRIER FAMILY 35 MEMBER G2-RELATED"/>
    <property type="match status" value="1"/>
</dbReference>
<comment type="caution">
    <text evidence="3">The sequence shown here is derived from an EMBL/GenBank/DDBJ whole genome shotgun (WGS) entry which is preliminary data.</text>
</comment>
<feature type="domain" description="EamA" evidence="2">
    <location>
        <begin position="5"/>
        <end position="136"/>
    </location>
</feature>
<feature type="transmembrane region" description="Helical" evidence="1">
    <location>
        <begin position="37"/>
        <end position="55"/>
    </location>
</feature>
<feature type="transmembrane region" description="Helical" evidence="1">
    <location>
        <begin position="67"/>
        <end position="84"/>
    </location>
</feature>
<protein>
    <submittedName>
        <fullName evidence="3">Membrane protein</fullName>
    </submittedName>
</protein>
<feature type="transmembrane region" description="Helical" evidence="1">
    <location>
        <begin position="6"/>
        <end position="25"/>
    </location>
</feature>
<dbReference type="RefSeq" id="WP_046502663.1">
    <property type="nucleotide sequence ID" value="NZ_LANI01000002.1"/>
</dbReference>
<evidence type="ECO:0000313" key="4">
    <source>
        <dbReference type="Proteomes" id="UP000034491"/>
    </source>
</evidence>
<feature type="transmembrane region" description="Helical" evidence="1">
    <location>
        <begin position="151"/>
        <end position="175"/>
    </location>
</feature>
<evidence type="ECO:0000256" key="1">
    <source>
        <dbReference type="SAM" id="Phobius"/>
    </source>
</evidence>
<keyword evidence="1" id="KW-0472">Membrane</keyword>
<feature type="transmembrane region" description="Helical" evidence="1">
    <location>
        <begin position="277"/>
        <end position="296"/>
    </location>
</feature>
<dbReference type="Proteomes" id="UP000034491">
    <property type="component" value="Unassembled WGS sequence"/>
</dbReference>
<feature type="transmembrane region" description="Helical" evidence="1">
    <location>
        <begin position="222"/>
        <end position="246"/>
    </location>
</feature>
<dbReference type="SUPFAM" id="SSF103481">
    <property type="entry name" value="Multidrug resistance efflux transporter EmrE"/>
    <property type="match status" value="2"/>
</dbReference>
<evidence type="ECO:0000313" key="3">
    <source>
        <dbReference type="EMBL" id="KKJ78268.1"/>
    </source>
</evidence>
<evidence type="ECO:0000259" key="2">
    <source>
        <dbReference type="Pfam" id="PF00892"/>
    </source>
</evidence>